<evidence type="ECO:0000313" key="3">
    <source>
        <dbReference type="EMBL" id="MBO0933590.1"/>
    </source>
</evidence>
<feature type="compositionally biased region" description="Polar residues" evidence="2">
    <location>
        <begin position="129"/>
        <end position="140"/>
    </location>
</feature>
<feature type="region of interest" description="Disordered" evidence="2">
    <location>
        <begin position="1"/>
        <end position="167"/>
    </location>
</feature>
<feature type="compositionally biased region" description="Low complexity" evidence="2">
    <location>
        <begin position="100"/>
        <end position="115"/>
    </location>
</feature>
<feature type="compositionally biased region" description="Low complexity" evidence="2">
    <location>
        <begin position="22"/>
        <end position="34"/>
    </location>
</feature>
<dbReference type="Pfam" id="PF03993">
    <property type="entry name" value="DUF349"/>
    <property type="match status" value="5"/>
</dbReference>
<evidence type="ECO:0000313" key="4">
    <source>
        <dbReference type="Proteomes" id="UP000664795"/>
    </source>
</evidence>
<feature type="compositionally biased region" description="Gly residues" evidence="2">
    <location>
        <begin position="741"/>
        <end position="757"/>
    </location>
</feature>
<feature type="compositionally biased region" description="Basic and acidic residues" evidence="2">
    <location>
        <begin position="712"/>
        <end position="738"/>
    </location>
</feature>
<feature type="region of interest" description="Disordered" evidence="2">
    <location>
        <begin position="690"/>
        <end position="802"/>
    </location>
</feature>
<sequence>MTNEDQQIDRPAEINQPDPQPSASTLAAEEAASLPVSTAEDMPVANETTATEPVADPSAMKPTSVAPAAEETEPTDAPESADVSAEADSFVAEVLPEQPEPVADVASAAEVAPTAEADEPAAEIVVEPTASTETEGSEGQSVDEPVAESATTASVEEPSAEMASLDPTVAEEITANYAETEANEETESAVAAQPAVDYSGYSKAELVTLLDETLNSIKGEATTAAQFRHADDVLKQSKPVMDALKRTERQTALTQYVADTGSEEGFQFRTDDAALRYEDLYKQIKSQKNTYFQTLDKAKDANFNSKTDLLRRLRELVESDESNAGDAKTSWNEFKKIQDEWKGAGNINSPHNATLWATYHALVDRYYSNRNIYFELKELDRKRNASLKGEVIDKVEALAAAQADKAVTRQTIDEANALFEEYKHIGPAPKAEQEVLWQRMKAALDTLYNKRRGQNEDQRKESAQLYEEKSAIYEELVPLTSFSSSGINDWNDKTKAVMAIQDRWNAIKGPMPREEGKELSKKFWAALKTFFANKGEFFRQLEGKREENLKAKTELCEQVEAILAAGDESSEATQRVIEYQRQWKNIGQVPEKQKNSIFDRFKAACDAFFDKKRNRNQDTDREFEANLTKKEDLIARIDAAASQNADLSQMNAFKAEWNSIGFVPKKDKERIQKGYIAAINAMVRANGALSTTEKERAIQDNEAEVTRFGGPRSDRRGGGSEAPRGDRGSESRGPRSDSPRPGGGREQGQGGRPGGGNRSNDRSRDRGPRDGGYSGGGSRDGGDYAAYRRSTEGGGSETRRRISTLENDIATYRNNIEFFARSKNADQLRADIEKKIADAQKQLDALRNQE</sequence>
<proteinExistence type="predicted"/>
<protein>
    <submittedName>
        <fullName evidence="3">DUF349 domain-containing protein</fullName>
    </submittedName>
</protein>
<keyword evidence="1" id="KW-0175">Coiled coil</keyword>
<dbReference type="AlphaFoldDB" id="A0A939G9Q5"/>
<dbReference type="EMBL" id="JAFMYU010000021">
    <property type="protein sequence ID" value="MBO0933590.1"/>
    <property type="molecule type" value="Genomic_DNA"/>
</dbReference>
<feature type="compositionally biased region" description="Gly residues" evidence="2">
    <location>
        <begin position="770"/>
        <end position="779"/>
    </location>
</feature>
<reference evidence="3 4" key="1">
    <citation type="submission" date="2021-03" db="EMBL/GenBank/DDBJ databases">
        <title>Fibrella sp. HMF5036 genome sequencing and assembly.</title>
        <authorList>
            <person name="Kang H."/>
            <person name="Kim H."/>
            <person name="Bae S."/>
            <person name="Joh K."/>
        </authorList>
    </citation>
    <scope>NUCLEOTIDE SEQUENCE [LARGE SCALE GENOMIC DNA]</scope>
    <source>
        <strain evidence="3 4">HMF5036</strain>
    </source>
</reference>
<dbReference type="RefSeq" id="WP_207337556.1">
    <property type="nucleotide sequence ID" value="NZ_JAFMYU010000021.1"/>
</dbReference>
<gene>
    <name evidence="3" type="ORF">J2I48_21455</name>
</gene>
<feature type="compositionally biased region" description="Basic and acidic residues" evidence="2">
    <location>
        <begin position="759"/>
        <end position="769"/>
    </location>
</feature>
<comment type="caution">
    <text evidence="3">The sequence shown here is derived from an EMBL/GenBank/DDBJ whole genome shotgun (WGS) entry which is preliminary data.</text>
</comment>
<evidence type="ECO:0000256" key="2">
    <source>
        <dbReference type="SAM" id="MobiDB-lite"/>
    </source>
</evidence>
<dbReference type="Proteomes" id="UP000664795">
    <property type="component" value="Unassembled WGS sequence"/>
</dbReference>
<accession>A0A939G9Q5</accession>
<evidence type="ECO:0000256" key="1">
    <source>
        <dbReference type="SAM" id="Coils"/>
    </source>
</evidence>
<dbReference type="InterPro" id="IPR007139">
    <property type="entry name" value="DUF349"/>
</dbReference>
<feature type="coiled-coil region" evidence="1">
    <location>
        <begin position="822"/>
        <end position="849"/>
    </location>
</feature>
<name>A0A939G9Q5_9BACT</name>
<organism evidence="3 4">
    <name type="scientific">Fibrella aquatilis</name>
    <dbReference type="NCBI Taxonomy" id="2817059"/>
    <lineage>
        <taxon>Bacteria</taxon>
        <taxon>Pseudomonadati</taxon>
        <taxon>Bacteroidota</taxon>
        <taxon>Cytophagia</taxon>
        <taxon>Cytophagales</taxon>
        <taxon>Spirosomataceae</taxon>
        <taxon>Fibrella</taxon>
    </lineage>
</organism>
<keyword evidence="4" id="KW-1185">Reference proteome</keyword>